<keyword evidence="3" id="KW-0378">Hydrolase</keyword>
<protein>
    <recommendedName>
        <fullName evidence="3">Cell division protein ZapE</fullName>
    </recommendedName>
    <alternativeName>
        <fullName evidence="3">Z ring-associated protein ZapE</fullName>
    </alternativeName>
</protein>
<evidence type="ECO:0000256" key="3">
    <source>
        <dbReference type="HAMAP-Rule" id="MF_01919"/>
    </source>
</evidence>
<accession>A0A2S5TLB6</accession>
<dbReference type="GO" id="GO:0016887">
    <property type="term" value="F:ATP hydrolysis activity"/>
    <property type="evidence" value="ECO:0007669"/>
    <property type="project" value="UniProtKB-UniRule"/>
</dbReference>
<dbReference type="InterPro" id="IPR027417">
    <property type="entry name" value="P-loop_NTPase"/>
</dbReference>
<comment type="similarity">
    <text evidence="3">Belongs to the AFG1 ATPase family. ZapE subfamily.</text>
</comment>
<dbReference type="NCBIfam" id="NF040713">
    <property type="entry name" value="ZapE"/>
    <property type="match status" value="1"/>
</dbReference>
<dbReference type="InterPro" id="IPR030870">
    <property type="entry name" value="ZapE"/>
</dbReference>
<dbReference type="EMBL" id="PSNW01000001">
    <property type="protein sequence ID" value="PPE75742.1"/>
    <property type="molecule type" value="Genomic_DNA"/>
</dbReference>
<dbReference type="RefSeq" id="WP_104228708.1">
    <property type="nucleotide sequence ID" value="NZ_PSNW01000001.1"/>
</dbReference>
<dbReference type="GO" id="GO:0051301">
    <property type="term" value="P:cell division"/>
    <property type="evidence" value="ECO:0007669"/>
    <property type="project" value="UniProtKB-UniRule"/>
</dbReference>
<proteinExistence type="inferred from homology"/>
<keyword evidence="3" id="KW-0131">Cell cycle</keyword>
<feature type="binding site" evidence="3">
    <location>
        <begin position="66"/>
        <end position="73"/>
    </location>
    <ligand>
        <name>ATP</name>
        <dbReference type="ChEBI" id="CHEBI:30616"/>
    </ligand>
</feature>
<keyword evidence="3" id="KW-0963">Cytoplasm</keyword>
<comment type="subcellular location">
    <subcellularLocation>
        <location evidence="3">Cytoplasm</location>
    </subcellularLocation>
</comment>
<comment type="subunit">
    <text evidence="3">Interacts with FtsZ.</text>
</comment>
<dbReference type="Proteomes" id="UP000238220">
    <property type="component" value="Unassembled WGS sequence"/>
</dbReference>
<evidence type="ECO:0000256" key="2">
    <source>
        <dbReference type="ARBA" id="ARBA00022840"/>
    </source>
</evidence>
<keyword evidence="5" id="KW-1185">Reference proteome</keyword>
<comment type="function">
    <text evidence="3">Reduces the stability of FtsZ polymers in the presence of ATP.</text>
</comment>
<dbReference type="HAMAP" id="MF_01919">
    <property type="entry name" value="ZapE"/>
    <property type="match status" value="1"/>
</dbReference>
<reference evidence="4 5" key="1">
    <citation type="submission" date="2018-02" db="EMBL/GenBank/DDBJ databases">
        <title>Genome sequencing of Solimonas sp. HR-BB.</title>
        <authorList>
            <person name="Lee Y."/>
            <person name="Jeon C.O."/>
        </authorList>
    </citation>
    <scope>NUCLEOTIDE SEQUENCE [LARGE SCALE GENOMIC DNA]</scope>
    <source>
        <strain evidence="4 5">HR-BB</strain>
    </source>
</reference>
<dbReference type="GO" id="GO:0005524">
    <property type="term" value="F:ATP binding"/>
    <property type="evidence" value="ECO:0007669"/>
    <property type="project" value="UniProtKB-UniRule"/>
</dbReference>
<dbReference type="SUPFAM" id="SSF52540">
    <property type="entry name" value="P-loop containing nucleoside triphosphate hydrolases"/>
    <property type="match status" value="1"/>
</dbReference>
<name>A0A2S5TLB6_9GAMM</name>
<dbReference type="AlphaFoldDB" id="A0A2S5TLB6"/>
<sequence>MTKPLTPRQRYDRDLQRTDFSRDASQARAVDALQGVYENLLAHPPKRRFGLAKKRWTAVPGLYFWGGVGRGKTYLMDAFYDSLPFSGKRRTHFHRFMLEVHERRRKYPNEQDPLKLVAAEFAEEARVLCFDEFYVSDIADAMILGRLFESLFEAGVTLVATSNIPPEKLYENGLQRANFLPFIDVLKRHVGVLNVDGGIDYRLRTLTHAEIYHHPCDAAAEANLKCWFDELAPDKCRKDVDMQVHGRTIHARRLADGVAWFDFAALCEGPRGAADYIELARTHHAVLLSRVPKLTVFHEDAARRFINLVDEFYDRAVKLIIAAEVPQPELYAGEKLKFEFQRTQSRLTEMQSEEYLARPHLP</sequence>
<keyword evidence="3 4" id="KW-0132">Cell division</keyword>
<evidence type="ECO:0000256" key="1">
    <source>
        <dbReference type="ARBA" id="ARBA00022741"/>
    </source>
</evidence>
<keyword evidence="1 3" id="KW-0547">Nucleotide-binding</keyword>
<dbReference type="Gene3D" id="3.40.50.300">
    <property type="entry name" value="P-loop containing nucleotide triphosphate hydrolases"/>
    <property type="match status" value="1"/>
</dbReference>
<dbReference type="GO" id="GO:0005737">
    <property type="term" value="C:cytoplasm"/>
    <property type="evidence" value="ECO:0007669"/>
    <property type="project" value="UniProtKB-SubCell"/>
</dbReference>
<dbReference type="OrthoDB" id="9774491at2"/>
<comment type="caution">
    <text evidence="4">The sequence shown here is derived from an EMBL/GenBank/DDBJ whole genome shotgun (WGS) entry which is preliminary data.</text>
</comment>
<gene>
    <name evidence="3" type="primary">zapE</name>
    <name evidence="4" type="ORF">C3942_02285</name>
</gene>
<dbReference type="PANTHER" id="PTHR12169:SF6">
    <property type="entry name" value="AFG1-LIKE ATPASE"/>
    <property type="match status" value="1"/>
</dbReference>
<keyword evidence="2 3" id="KW-0067">ATP-binding</keyword>
<dbReference type="PANTHER" id="PTHR12169">
    <property type="entry name" value="ATPASE N2B"/>
    <property type="match status" value="1"/>
</dbReference>
<dbReference type="GO" id="GO:0032153">
    <property type="term" value="C:cell division site"/>
    <property type="evidence" value="ECO:0007669"/>
    <property type="project" value="TreeGrafter"/>
</dbReference>
<dbReference type="InterPro" id="IPR005654">
    <property type="entry name" value="ATPase_AFG1-like"/>
</dbReference>
<evidence type="ECO:0000313" key="4">
    <source>
        <dbReference type="EMBL" id="PPE75742.1"/>
    </source>
</evidence>
<evidence type="ECO:0000313" key="5">
    <source>
        <dbReference type="Proteomes" id="UP000238220"/>
    </source>
</evidence>
<organism evidence="4 5">
    <name type="scientific">Solimonas fluminis</name>
    <dbReference type="NCBI Taxonomy" id="2086571"/>
    <lineage>
        <taxon>Bacteria</taxon>
        <taxon>Pseudomonadati</taxon>
        <taxon>Pseudomonadota</taxon>
        <taxon>Gammaproteobacteria</taxon>
        <taxon>Nevskiales</taxon>
        <taxon>Nevskiaceae</taxon>
        <taxon>Solimonas</taxon>
    </lineage>
</organism>
<dbReference type="Pfam" id="PF03969">
    <property type="entry name" value="AFG1_ATPase"/>
    <property type="match status" value="1"/>
</dbReference>